<dbReference type="GeneID" id="23679269"/>
<dbReference type="OrthoDB" id="11486at10239"/>
<accession>A0A0A1IU77</accession>
<organism evidence="1 2">
    <name type="scientific">Pseudomonas phage vB_PaeM_PAO1_Ab03</name>
    <dbReference type="NCBI Taxonomy" id="1548901"/>
    <lineage>
        <taxon>Viruses</taxon>
        <taxon>Duplodnaviria</taxon>
        <taxon>Heunggongvirae</taxon>
        <taxon>Uroviricota</taxon>
        <taxon>Caudoviricetes</taxon>
        <taxon>Vandenendeviridae</taxon>
        <taxon>Nankokuvirus</taxon>
        <taxon>Nankokuvirus Ab03</taxon>
    </lineage>
</organism>
<keyword evidence="2" id="KW-1185">Reference proteome</keyword>
<gene>
    <name evidence="1" type="primary">ORF103</name>
</gene>
<reference evidence="2" key="1">
    <citation type="journal article" date="2015" name="PLoS ONE">
        <title>Investigation of a Large Collection of Pseudomonas aeruginosa Bacteriophages Collected from a Single Environmental Source in Abidjan, Cote d'Ivoire.</title>
        <authorList>
            <person name="Essoh C."/>
            <person name="Latino L."/>
            <person name="Midoux C."/>
            <person name="Blouin Y."/>
            <person name="Loukou G."/>
            <person name="Nguetta S.P."/>
            <person name="Lathro S."/>
            <person name="Cablanmian A."/>
            <person name="Kouassi A.K."/>
            <person name="Vergnaud G."/>
            <person name="Pourcel C."/>
        </authorList>
    </citation>
    <scope>NUCLEOTIDE SEQUENCE [LARGE SCALE GENOMIC DNA]</scope>
</reference>
<protein>
    <submittedName>
        <fullName evidence="1">Uncharacterized protein</fullName>
    </submittedName>
</protein>
<sequence length="178" mass="19804">MSKFEMLDLVCIHPDPEVSGSKGTLFGEFREKGAIGIVFYIPHGISTTGKVKNLCNEKGYGIVWHVDGRLRVMYGVPETDLVPYKGLRQEDDFPWSELPLPGEVILFREEGYVNGVDGNAKKAQYDTVSTGAVYGYSSDMKLLLVSVLPHGDEEEVPVENVIGLRMSITDRMPEEGYQ</sequence>
<evidence type="ECO:0000313" key="2">
    <source>
        <dbReference type="Proteomes" id="UP000030230"/>
    </source>
</evidence>
<dbReference type="KEGG" id="vg:23679269"/>
<proteinExistence type="predicted"/>
<dbReference type="Proteomes" id="UP000030230">
    <property type="component" value="Segment"/>
</dbReference>
<name>A0A0A1IU77_9CAUD</name>
<evidence type="ECO:0000313" key="1">
    <source>
        <dbReference type="EMBL" id="CEF89208.1"/>
    </source>
</evidence>
<dbReference type="RefSeq" id="YP_009124499.1">
    <property type="nucleotide sequence ID" value="NC_026587.1"/>
</dbReference>
<dbReference type="EMBL" id="LN610573">
    <property type="protein sequence ID" value="CEF89208.1"/>
    <property type="molecule type" value="Genomic_DNA"/>
</dbReference>